<accession>A0ABS3NJD5</accession>
<keyword evidence="1" id="KW-0812">Transmembrane</keyword>
<protein>
    <submittedName>
        <fullName evidence="2">Uncharacterized protein</fullName>
    </submittedName>
</protein>
<name>A0ABS3NJD5_9GAMM</name>
<proteinExistence type="predicted"/>
<reference evidence="2 3" key="1">
    <citation type="submission" date="2021-03" db="EMBL/GenBank/DDBJ databases">
        <title>Oceanisphaera sp. nov., isolated from the intestine.</title>
        <authorList>
            <person name="Zhao L.-H."/>
            <person name="Shi L.-F."/>
        </authorList>
    </citation>
    <scope>NUCLEOTIDE SEQUENCE [LARGE SCALE GENOMIC DNA]</scope>
    <source>
        <strain evidence="2 3">DM8</strain>
    </source>
</reference>
<keyword evidence="1" id="KW-0472">Membrane</keyword>
<dbReference type="RefSeq" id="WP_208006503.1">
    <property type="nucleotide sequence ID" value="NZ_JAGDFX010000021.1"/>
</dbReference>
<sequence length="153" mass="16846">MNKYNILDKNGELAAVELGCFDTPDKTKKLEDQGYKSLDLEVTALSESKAIESYKSGKYKENPDNNTIKPQQRKNVKAHYVYETNDFIVGLLSVVGWLSLIGGVFLTFLLISESGILIGIYGIAVSLLGMLLLASSIITRALIEIAVNTRKDT</sequence>
<organism evidence="2 3">
    <name type="scientific">Oceanisphaera pacifica</name>
    <dbReference type="NCBI Taxonomy" id="2818389"/>
    <lineage>
        <taxon>Bacteria</taxon>
        <taxon>Pseudomonadati</taxon>
        <taxon>Pseudomonadota</taxon>
        <taxon>Gammaproteobacteria</taxon>
        <taxon>Aeromonadales</taxon>
        <taxon>Aeromonadaceae</taxon>
        <taxon>Oceanisphaera</taxon>
    </lineage>
</organism>
<comment type="caution">
    <text evidence="2">The sequence shown here is derived from an EMBL/GenBank/DDBJ whole genome shotgun (WGS) entry which is preliminary data.</text>
</comment>
<evidence type="ECO:0000256" key="1">
    <source>
        <dbReference type="SAM" id="Phobius"/>
    </source>
</evidence>
<dbReference type="EMBL" id="JAGDFX010000021">
    <property type="protein sequence ID" value="MBO1520640.1"/>
    <property type="molecule type" value="Genomic_DNA"/>
</dbReference>
<keyword evidence="3" id="KW-1185">Reference proteome</keyword>
<evidence type="ECO:0000313" key="3">
    <source>
        <dbReference type="Proteomes" id="UP000664882"/>
    </source>
</evidence>
<gene>
    <name evidence="2" type="ORF">J3U76_13560</name>
</gene>
<feature type="transmembrane region" description="Helical" evidence="1">
    <location>
        <begin position="87"/>
        <end position="112"/>
    </location>
</feature>
<keyword evidence="1" id="KW-1133">Transmembrane helix</keyword>
<feature type="transmembrane region" description="Helical" evidence="1">
    <location>
        <begin position="118"/>
        <end position="143"/>
    </location>
</feature>
<dbReference type="Proteomes" id="UP000664882">
    <property type="component" value="Unassembled WGS sequence"/>
</dbReference>
<evidence type="ECO:0000313" key="2">
    <source>
        <dbReference type="EMBL" id="MBO1520640.1"/>
    </source>
</evidence>